<reference evidence="4" key="3">
    <citation type="submission" date="2004-11" db="EMBL/GenBank/DDBJ databases">
        <authorList>
            <person name="PROSCIENCE"/>
        </authorList>
    </citation>
    <scope>NUCLEOTIDE SEQUENCE</scope>
    <source>
        <strain evidence="4">EbN1</strain>
        <plasmid evidence="4">2</plasmid>
    </source>
</reference>
<dbReference type="GO" id="GO:0015074">
    <property type="term" value="P:DNA integration"/>
    <property type="evidence" value="ECO:0007669"/>
    <property type="project" value="InterPro"/>
</dbReference>
<reference evidence="3" key="5">
    <citation type="journal article" date="2005" name="J. Bacteriol.">
        <title>Substrate-dependent regulation of anaerobic degradation pathways for toluene and ethylbenzene in a denitrifying bacterium, strain EbN1.</title>
        <authorList>
            <person name="Kuhner S."/>
            <person name="Wohlbrand L."/>
            <person name="Fritz I."/>
            <person name="Wruck W."/>
            <person name="Hultschig C."/>
            <person name="Hufnagel P."/>
            <person name="Kube M."/>
            <person name="Reinhardt R."/>
            <person name="Rabus R."/>
        </authorList>
    </citation>
    <scope>NUCLEOTIDE SEQUENCE</scope>
    <source>
        <strain evidence="3">EbN1</strain>
    </source>
</reference>
<dbReference type="PANTHER" id="PTHR35004">
    <property type="entry name" value="TRANSPOSASE RV3428C-RELATED"/>
    <property type="match status" value="1"/>
</dbReference>
<dbReference type="STRING" id="76114.ebA269"/>
<dbReference type="eggNOG" id="COG4584">
    <property type="taxonomic scope" value="Bacteria"/>
</dbReference>
<evidence type="ECO:0000313" key="4">
    <source>
        <dbReference type="EMBL" id="CAI10653.1"/>
    </source>
</evidence>
<feature type="domain" description="Integrase catalytic" evidence="2">
    <location>
        <begin position="125"/>
        <end position="314"/>
    </location>
</feature>
<dbReference type="EMBL" id="CR555308">
    <property type="protein sequence ID" value="CAI10653.1"/>
    <property type="molecule type" value="Genomic_DNA"/>
</dbReference>
<keyword evidence="5" id="KW-1185">Reference proteome</keyword>
<dbReference type="InterPro" id="IPR054353">
    <property type="entry name" value="IstA-like_C"/>
</dbReference>
<dbReference type="KEGG" id="eba:p2A256"/>
<dbReference type="HOGENOM" id="CLU_034060_1_0_4"/>
<protein>
    <submittedName>
        <fullName evidence="4">Transposase</fullName>
    </submittedName>
</protein>
<keyword evidence="4" id="KW-0614">Plasmid</keyword>
<dbReference type="PROSITE" id="PS50994">
    <property type="entry name" value="INTEGRASE"/>
    <property type="match status" value="1"/>
</dbReference>
<dbReference type="NCBIfam" id="NF033546">
    <property type="entry name" value="transpos_IS21"/>
    <property type="match status" value="1"/>
</dbReference>
<comment type="similarity">
    <text evidence="1">Belongs to the transposase IS21/IS408/IS1162 family.</text>
</comment>
<dbReference type="InterPro" id="IPR001584">
    <property type="entry name" value="Integrase_cat-core"/>
</dbReference>
<name>Q5NWB1_AROAE</name>
<sequence>MPGRKITDEQVRKYKEARRQATQQIAAARMGISVRSARRIEQADGLPSQEGARTWRTRADPLAGVWEEELVPLLEREPGLQGRTLLEELQRRHGEVFGDGVLRTLQRRIRLWRAEHGQEKEVFFAQSNPPGRLALSDFTVCNELNVSIAGEHFEHRLYQFALAYSGWRHAELVCGGESFAALAQGLQNALWALSGVPEEHRTDSLSAAFNNLAEAETLTRRYADLCRHYGMRPTRNNLGQSHENGAIESRQGSLKGALDQALLLRGHRDFATVADYQRVVADVVARLNRRIQTQLTEERSQLKALPIRRTSEYEEIEARVTKFGTVSIRRVLYSVPSRLIGHRLQFRLYPERLEGWLGGVSVFESVRGTVPAGKPRGKQIDYRHLLPALKRKPGAFARWALRDEMFPRTEYRQTWERLVEKLPERQACKLMVGLLDLAARGACEAQLAQVLGEVLQADAVPDLDTLAERFAPRETPMPVVTVSLPTLSAYDDLFAVAA</sequence>
<evidence type="ECO:0000313" key="3">
    <source>
        <dbReference type="EMBL" id="CAI06262.1"/>
    </source>
</evidence>
<dbReference type="EMBL" id="CR555306">
    <property type="protein sequence ID" value="CAI06262.1"/>
    <property type="molecule type" value="Genomic_DNA"/>
</dbReference>
<dbReference type="RefSeq" id="WP_011235999.1">
    <property type="nucleotide sequence ID" value="NC_006513.1"/>
</dbReference>
<organism evidence="4 5">
    <name type="scientific">Aromatoleum aromaticum (strain DSM 19018 / LMG 30748 / EbN1)</name>
    <name type="common">Azoarcus sp. (strain EbN1)</name>
    <dbReference type="NCBI Taxonomy" id="76114"/>
    <lineage>
        <taxon>Bacteria</taxon>
        <taxon>Pseudomonadati</taxon>
        <taxon>Pseudomonadota</taxon>
        <taxon>Betaproteobacteria</taxon>
        <taxon>Rhodocyclales</taxon>
        <taxon>Rhodocyclaceae</taxon>
        <taxon>Aromatoleum</taxon>
    </lineage>
</organism>
<dbReference type="Proteomes" id="UP000006552">
    <property type="component" value="Plasmid 2"/>
</dbReference>
<evidence type="ECO:0000259" key="2">
    <source>
        <dbReference type="PROSITE" id="PS50994"/>
    </source>
</evidence>
<dbReference type="AlphaFoldDB" id="Q5NWB1"/>
<dbReference type="Proteomes" id="UP000006552">
    <property type="component" value="Chromosome"/>
</dbReference>
<gene>
    <name evidence="4" type="primary">istA</name>
    <name evidence="3" type="ORF">ebA269</name>
    <name evidence="4" type="ORF">p2A256</name>
</gene>
<dbReference type="Gene3D" id="3.30.420.10">
    <property type="entry name" value="Ribonuclease H-like superfamily/Ribonuclease H"/>
    <property type="match status" value="1"/>
</dbReference>
<geneLocation type="plasmid" evidence="4">
    <name>2</name>
</geneLocation>
<proteinExistence type="inferred from homology"/>
<dbReference type="PANTHER" id="PTHR35004:SF7">
    <property type="entry name" value="INTEGRASE PROTEIN"/>
    <property type="match status" value="1"/>
</dbReference>
<dbReference type="InterPro" id="IPR036397">
    <property type="entry name" value="RNaseH_sf"/>
</dbReference>
<dbReference type="KEGG" id="eba:ebA269"/>
<reference evidence="3" key="1">
    <citation type="journal article" date="2002" name="Arch. Microbiol.">
        <title>Genes involved in the anaerobic degradation of ethylbenzene in a denitrifying bacterium, strain EbN1.</title>
        <authorList>
            <person name="Rabus R."/>
            <person name="Kube M."/>
            <person name="Beck A."/>
            <person name="Widdel F."/>
            <person name="Reinhardt R."/>
        </authorList>
    </citation>
    <scope>NUCLEOTIDE SEQUENCE</scope>
    <source>
        <strain evidence="3">EbN1</strain>
    </source>
</reference>
<reference evidence="3" key="2">
    <citation type="journal article" date="2004" name="Arch. Microbiol.">
        <title>Genes involved in the anaerobic degradation of toluene in a denitrifying bacterium, strain EbN1.</title>
        <authorList>
            <person name="Kube M."/>
            <person name="Heider J."/>
            <person name="Amann J."/>
            <person name="Hufnagel P."/>
            <person name="Kuehner S."/>
            <person name="Beck A."/>
            <person name="Reinhardt R."/>
            <person name="Rabus R."/>
        </authorList>
    </citation>
    <scope>NUCLEOTIDE SEQUENCE</scope>
    <source>
        <strain evidence="3">EbN1</strain>
    </source>
</reference>
<dbReference type="SUPFAM" id="SSF53098">
    <property type="entry name" value="Ribonuclease H-like"/>
    <property type="match status" value="1"/>
</dbReference>
<dbReference type="Pfam" id="PF22483">
    <property type="entry name" value="Mu-transpos_C_2"/>
    <property type="match status" value="1"/>
</dbReference>
<evidence type="ECO:0000256" key="1">
    <source>
        <dbReference type="ARBA" id="ARBA00009277"/>
    </source>
</evidence>
<accession>Q5NWB1</accession>
<reference evidence="4 5" key="4">
    <citation type="journal article" date="2005" name="Arch. Microbiol.">
        <title>The genome sequence of an anaerobic aromatic-degrading denitrifying bacterium, strain EbN1.</title>
        <authorList>
            <person name="Rabus R."/>
            <person name="Kube M."/>
            <person name="Heider J."/>
            <person name="Beck A."/>
            <person name="Heitmann K."/>
            <person name="Widdel F."/>
            <person name="Reinhardt R."/>
        </authorList>
    </citation>
    <scope>NUCLEOTIDE SEQUENCE [LARGE SCALE GENOMIC DNA]</scope>
    <source>
        <strain evidence="4 5">EbN1</strain>
        <plasmid evidence="5">Plasmid pAzo2</plasmid>
    </source>
</reference>
<dbReference type="OrthoDB" id="8875582at2"/>
<dbReference type="InterPro" id="IPR012337">
    <property type="entry name" value="RNaseH-like_sf"/>
</dbReference>
<geneLocation type="plasmid" evidence="5">
    <name>pAzo2</name>
</geneLocation>
<dbReference type="GO" id="GO:0003676">
    <property type="term" value="F:nucleic acid binding"/>
    <property type="evidence" value="ECO:0007669"/>
    <property type="project" value="InterPro"/>
</dbReference>
<evidence type="ECO:0000313" key="5">
    <source>
        <dbReference type="Proteomes" id="UP000006552"/>
    </source>
</evidence>